<dbReference type="EMBL" id="CM009751">
    <property type="protein sequence ID" value="PUZ67181.1"/>
    <property type="molecule type" value="Genomic_DNA"/>
</dbReference>
<dbReference type="STRING" id="1504633.A0A2T7EH79"/>
<feature type="region of interest" description="Disordered" evidence="7">
    <location>
        <begin position="304"/>
        <end position="334"/>
    </location>
</feature>
<dbReference type="PROSITE" id="PS50888">
    <property type="entry name" value="BHLH"/>
    <property type="match status" value="1"/>
</dbReference>
<feature type="compositionally biased region" description="Basic and acidic residues" evidence="7">
    <location>
        <begin position="490"/>
        <end position="504"/>
    </location>
</feature>
<accession>A0A2T7EH79</accession>
<dbReference type="PANTHER" id="PTHR46266:SF3">
    <property type="entry name" value="TRANSCRIPTION FACTOR EGL1"/>
    <property type="match status" value="1"/>
</dbReference>
<feature type="compositionally biased region" description="Low complexity" evidence="7">
    <location>
        <begin position="304"/>
        <end position="316"/>
    </location>
</feature>
<dbReference type="SUPFAM" id="SSF47459">
    <property type="entry name" value="HLH, helix-loop-helix DNA-binding domain"/>
    <property type="match status" value="1"/>
</dbReference>
<keyword evidence="4" id="KW-0010">Activator</keyword>
<dbReference type="InterPro" id="IPR011598">
    <property type="entry name" value="bHLH_dom"/>
</dbReference>
<evidence type="ECO:0000313" key="10">
    <source>
        <dbReference type="Proteomes" id="UP000244336"/>
    </source>
</evidence>
<evidence type="ECO:0000256" key="1">
    <source>
        <dbReference type="ARBA" id="ARBA00004123"/>
    </source>
</evidence>
<dbReference type="Gene3D" id="4.10.280.10">
    <property type="entry name" value="Helix-loop-helix DNA-binding domain"/>
    <property type="match status" value="1"/>
</dbReference>
<evidence type="ECO:0000256" key="4">
    <source>
        <dbReference type="ARBA" id="ARBA00023159"/>
    </source>
</evidence>
<dbReference type="Pfam" id="PF14215">
    <property type="entry name" value="bHLH-MYC_N"/>
    <property type="match status" value="1"/>
</dbReference>
<keyword evidence="10" id="KW-1185">Reference proteome</keyword>
<proteinExistence type="inferred from homology"/>
<dbReference type="SMART" id="SM00353">
    <property type="entry name" value="HLH"/>
    <property type="match status" value="1"/>
</dbReference>
<evidence type="ECO:0000256" key="6">
    <source>
        <dbReference type="ARBA" id="ARBA00023242"/>
    </source>
</evidence>
<comment type="similarity">
    <text evidence="2">Belongs to the bHLH protein family.</text>
</comment>
<comment type="subcellular location">
    <subcellularLocation>
        <location evidence="1">Nucleus</location>
    </subcellularLocation>
</comment>
<protein>
    <recommendedName>
        <fullName evidence="8">BHLH domain-containing protein</fullName>
    </recommendedName>
</protein>
<dbReference type="InterPro" id="IPR025610">
    <property type="entry name" value="MYC/MYB_N"/>
</dbReference>
<organism evidence="9 10">
    <name type="scientific">Panicum hallii var. hallii</name>
    <dbReference type="NCBI Taxonomy" id="1504633"/>
    <lineage>
        <taxon>Eukaryota</taxon>
        <taxon>Viridiplantae</taxon>
        <taxon>Streptophyta</taxon>
        <taxon>Embryophyta</taxon>
        <taxon>Tracheophyta</taxon>
        <taxon>Spermatophyta</taxon>
        <taxon>Magnoliopsida</taxon>
        <taxon>Liliopsida</taxon>
        <taxon>Poales</taxon>
        <taxon>Poaceae</taxon>
        <taxon>PACMAD clade</taxon>
        <taxon>Panicoideae</taxon>
        <taxon>Panicodae</taxon>
        <taxon>Paniceae</taxon>
        <taxon>Panicinae</taxon>
        <taxon>Panicum</taxon>
        <taxon>Panicum sect. Panicum</taxon>
    </lineage>
</organism>
<dbReference type="OrthoDB" id="690068at2759"/>
<dbReference type="PANTHER" id="PTHR46266">
    <property type="entry name" value="TRANSCRIPTION FACTOR TT8"/>
    <property type="match status" value="1"/>
</dbReference>
<evidence type="ECO:0000313" key="9">
    <source>
        <dbReference type="EMBL" id="PUZ67181.1"/>
    </source>
</evidence>
<dbReference type="InterPro" id="IPR036638">
    <property type="entry name" value="HLH_DNA-bd_sf"/>
</dbReference>
<evidence type="ECO:0000256" key="2">
    <source>
        <dbReference type="ARBA" id="ARBA00005510"/>
    </source>
</evidence>
<feature type="region of interest" description="Disordered" evidence="7">
    <location>
        <begin position="450"/>
        <end position="509"/>
    </location>
</feature>
<sequence>MALSASPVQEEPQPGNEQFRNHLAAAVRSISWVYAIYWSVSSTGPAGVLTWKDGFYNGDVKTRKVTTSTSEMTADQLALQRSEQLRELYDSLQLSGGDRHRARPPRPAAALSPEDLGDTEWFYVVCMTYAFRPGQGLPGKSLARNEHVWLRNAHLADSKTFPRALLAKSASIQTIVCIPLMDGVLELGTTDSVLEDPDLANRATTPFRELQFPACTEEPNSSPSVDETREASDIIVFEDADQNAAMEPMISEGHERGKFFTTECLPDANFEGVTMEIDELYNNFCEGLDVQLLEDDWISIDGLLEAPPSLEPAPEAATDDGDGDHTLSKPVDGSPRFLSSFKAWTRPESDRAAAPATAGAPQKMLKKVVSGGAWWASNGGDESTAWRTATQESGITKSHVMSERRRREKLNEMFLVLKSLIPSTRKVDKASILAETIAYLKELERRVQELESSKELSTPRPAAGALRRHDSEVVGTRKATSGGAKRKKKGSELDAGDRQMERHYVGSNGGPSNVSITVADKEVLLDVQCRWKERLMARVFDAVKSLHLNIVSVQSSTLDGLMGLKVRAQFASSAAVAPGMIIEALQEAISSRT</sequence>
<reference evidence="9 10" key="1">
    <citation type="submission" date="2018-04" db="EMBL/GenBank/DDBJ databases">
        <title>WGS assembly of Panicum hallii var. hallii HAL2.</title>
        <authorList>
            <person name="Lovell J."/>
            <person name="Jenkins J."/>
            <person name="Lowry D."/>
            <person name="Mamidi S."/>
            <person name="Sreedasyam A."/>
            <person name="Weng X."/>
            <person name="Barry K."/>
            <person name="Bonette J."/>
            <person name="Campitelli B."/>
            <person name="Daum C."/>
            <person name="Gordon S."/>
            <person name="Gould B."/>
            <person name="Lipzen A."/>
            <person name="MacQueen A."/>
            <person name="Palacio-Mejia J."/>
            <person name="Plott C."/>
            <person name="Shakirov E."/>
            <person name="Shu S."/>
            <person name="Yoshinaga Y."/>
            <person name="Zane M."/>
            <person name="Rokhsar D."/>
            <person name="Grimwood J."/>
            <person name="Schmutz J."/>
            <person name="Juenger T."/>
        </authorList>
    </citation>
    <scope>NUCLEOTIDE SEQUENCE [LARGE SCALE GENOMIC DNA]</scope>
    <source>
        <strain evidence="10">cv. HAL2</strain>
    </source>
</reference>
<evidence type="ECO:0000256" key="7">
    <source>
        <dbReference type="SAM" id="MobiDB-lite"/>
    </source>
</evidence>
<dbReference type="GO" id="GO:0005634">
    <property type="term" value="C:nucleus"/>
    <property type="evidence" value="ECO:0007669"/>
    <property type="project" value="UniProtKB-SubCell"/>
</dbReference>
<feature type="domain" description="BHLH" evidence="8">
    <location>
        <begin position="394"/>
        <end position="443"/>
    </location>
</feature>
<keyword evidence="3" id="KW-0805">Transcription regulation</keyword>
<keyword evidence="6" id="KW-0539">Nucleus</keyword>
<gene>
    <name evidence="9" type="ORF">GQ55_3G412600</name>
</gene>
<dbReference type="InterPro" id="IPR054502">
    <property type="entry name" value="bHLH-TF_ACT-like_plant"/>
</dbReference>
<evidence type="ECO:0000259" key="8">
    <source>
        <dbReference type="PROSITE" id="PS50888"/>
    </source>
</evidence>
<keyword evidence="5" id="KW-0804">Transcription</keyword>
<dbReference type="Proteomes" id="UP000244336">
    <property type="component" value="Chromosome 3"/>
</dbReference>
<name>A0A2T7EH79_9POAL</name>
<dbReference type="AlphaFoldDB" id="A0A2T7EH79"/>
<evidence type="ECO:0000256" key="5">
    <source>
        <dbReference type="ARBA" id="ARBA00023163"/>
    </source>
</evidence>
<dbReference type="GO" id="GO:0046983">
    <property type="term" value="F:protein dimerization activity"/>
    <property type="evidence" value="ECO:0007669"/>
    <property type="project" value="InterPro"/>
</dbReference>
<dbReference type="Pfam" id="PF22754">
    <property type="entry name" value="bHLH-TF_ACT-like_plant"/>
    <property type="match status" value="1"/>
</dbReference>
<dbReference type="Pfam" id="PF00010">
    <property type="entry name" value="HLH"/>
    <property type="match status" value="1"/>
</dbReference>
<evidence type="ECO:0000256" key="3">
    <source>
        <dbReference type="ARBA" id="ARBA00023015"/>
    </source>
</evidence>
<dbReference type="Gramene" id="PUZ67181">
    <property type="protein sequence ID" value="PUZ67181"/>
    <property type="gene ID" value="GQ55_3G412600"/>
</dbReference>